<comment type="caution">
    <text evidence="12">The sequence shown here is derived from an EMBL/GenBank/DDBJ whole genome shotgun (WGS) entry which is preliminary data.</text>
</comment>
<dbReference type="InterPro" id="IPR043138">
    <property type="entry name" value="GGT_lsub"/>
</dbReference>
<evidence type="ECO:0000256" key="1">
    <source>
        <dbReference type="ARBA" id="ARBA00001049"/>
    </source>
</evidence>
<evidence type="ECO:0000313" key="13">
    <source>
        <dbReference type="Proteomes" id="UP000707356"/>
    </source>
</evidence>
<organism evidence="12 13">
    <name type="scientific">Pegethrix bostrychoides GSE-TBD4-15B</name>
    <dbReference type="NCBI Taxonomy" id="2839662"/>
    <lineage>
        <taxon>Bacteria</taxon>
        <taxon>Bacillati</taxon>
        <taxon>Cyanobacteriota</taxon>
        <taxon>Cyanophyceae</taxon>
        <taxon>Oculatellales</taxon>
        <taxon>Oculatellaceae</taxon>
        <taxon>Pegethrix</taxon>
    </lineage>
</organism>
<comment type="catalytic activity">
    <reaction evidence="8 11">
        <text>an N-terminal (5-L-glutamyl)-[peptide] + an alpha-amino acid = 5-L-glutamyl amino acid + an N-terminal L-alpha-aminoacyl-[peptide]</text>
        <dbReference type="Rhea" id="RHEA:23904"/>
        <dbReference type="Rhea" id="RHEA-COMP:9780"/>
        <dbReference type="Rhea" id="RHEA-COMP:9795"/>
        <dbReference type="ChEBI" id="CHEBI:77644"/>
        <dbReference type="ChEBI" id="CHEBI:78597"/>
        <dbReference type="ChEBI" id="CHEBI:78599"/>
        <dbReference type="ChEBI" id="CHEBI:78608"/>
        <dbReference type="EC" id="2.3.2.2"/>
    </reaction>
</comment>
<comment type="PTM">
    <text evidence="11">Cleaved by autocatalysis into a large and a small subunit.</text>
</comment>
<dbReference type="PRINTS" id="PR01210">
    <property type="entry name" value="GGTRANSPTASE"/>
</dbReference>
<evidence type="ECO:0000256" key="9">
    <source>
        <dbReference type="PIRSR" id="PIRSR600101-1"/>
    </source>
</evidence>
<evidence type="ECO:0000256" key="7">
    <source>
        <dbReference type="ARBA" id="ARBA00023315"/>
    </source>
</evidence>
<evidence type="ECO:0000256" key="3">
    <source>
        <dbReference type="ARBA" id="ARBA00009381"/>
    </source>
</evidence>
<dbReference type="InterPro" id="IPR000101">
    <property type="entry name" value="GGT_peptidase"/>
</dbReference>
<dbReference type="NCBIfam" id="TIGR00066">
    <property type="entry name" value="g_glut_trans"/>
    <property type="match status" value="1"/>
</dbReference>
<evidence type="ECO:0000313" key="12">
    <source>
        <dbReference type="EMBL" id="MBW4467188.1"/>
    </source>
</evidence>
<dbReference type="AlphaFoldDB" id="A0A951U5V8"/>
<keyword evidence="4 11" id="KW-0808">Transferase</keyword>
<evidence type="ECO:0000256" key="8">
    <source>
        <dbReference type="ARBA" id="ARBA00047417"/>
    </source>
</evidence>
<evidence type="ECO:0000256" key="5">
    <source>
        <dbReference type="ARBA" id="ARBA00022801"/>
    </source>
</evidence>
<comment type="similarity">
    <text evidence="3 11">Belongs to the gamma-glutamyltransferase family.</text>
</comment>
<name>A0A951U5V8_9CYAN</name>
<dbReference type="Gene3D" id="3.60.20.40">
    <property type="match status" value="1"/>
</dbReference>
<dbReference type="PANTHER" id="PTHR43199:SF1">
    <property type="entry name" value="GLUTATHIONE HYDROLASE PROENZYME"/>
    <property type="match status" value="1"/>
</dbReference>
<dbReference type="Proteomes" id="UP000707356">
    <property type="component" value="Unassembled WGS sequence"/>
</dbReference>
<evidence type="ECO:0000256" key="4">
    <source>
        <dbReference type="ARBA" id="ARBA00022679"/>
    </source>
</evidence>
<dbReference type="PANTHER" id="PTHR43199">
    <property type="entry name" value="GLUTATHIONE HYDROLASE"/>
    <property type="match status" value="1"/>
</dbReference>
<reference evidence="12" key="2">
    <citation type="journal article" date="2022" name="Microbiol. Resour. Announc.">
        <title>Metagenome Sequencing to Explore Phylogenomics of Terrestrial Cyanobacteria.</title>
        <authorList>
            <person name="Ward R.D."/>
            <person name="Stajich J.E."/>
            <person name="Johansen J.R."/>
            <person name="Huntemann M."/>
            <person name="Clum A."/>
            <person name="Foster B."/>
            <person name="Foster B."/>
            <person name="Roux S."/>
            <person name="Palaniappan K."/>
            <person name="Varghese N."/>
            <person name="Mukherjee S."/>
            <person name="Reddy T.B.K."/>
            <person name="Daum C."/>
            <person name="Copeland A."/>
            <person name="Chen I.A."/>
            <person name="Ivanova N.N."/>
            <person name="Kyrpides N.C."/>
            <person name="Shapiro N."/>
            <person name="Eloe-Fadrosh E.A."/>
            <person name="Pietrasiak N."/>
        </authorList>
    </citation>
    <scope>NUCLEOTIDE SEQUENCE</scope>
    <source>
        <strain evidence="12">GSE-TBD4-15B</strain>
    </source>
</reference>
<dbReference type="InterPro" id="IPR043137">
    <property type="entry name" value="GGT_ssub_C"/>
</dbReference>
<evidence type="ECO:0000256" key="6">
    <source>
        <dbReference type="ARBA" id="ARBA00023145"/>
    </source>
</evidence>
<feature type="binding site" evidence="10">
    <location>
        <position position="397"/>
    </location>
    <ligand>
        <name>L-glutamate</name>
        <dbReference type="ChEBI" id="CHEBI:29985"/>
    </ligand>
</feature>
<comment type="subunit">
    <text evidence="11">This enzyme consists of two polypeptide chains, which are synthesized in precursor form from a single polypeptide.</text>
</comment>
<comment type="catalytic activity">
    <reaction evidence="2 11">
        <text>glutathione + H2O = L-cysteinylglycine + L-glutamate</text>
        <dbReference type="Rhea" id="RHEA:28807"/>
        <dbReference type="ChEBI" id="CHEBI:15377"/>
        <dbReference type="ChEBI" id="CHEBI:29985"/>
        <dbReference type="ChEBI" id="CHEBI:57925"/>
        <dbReference type="ChEBI" id="CHEBI:61694"/>
        <dbReference type="EC" id="3.4.19.13"/>
    </reaction>
</comment>
<dbReference type="EC" id="3.4.19.13" evidence="11"/>
<dbReference type="GO" id="GO:0103068">
    <property type="term" value="F:leukotriene C4 gamma-glutamyl transferase activity"/>
    <property type="evidence" value="ECO:0007669"/>
    <property type="project" value="UniProtKB-EC"/>
</dbReference>
<dbReference type="GO" id="GO:0006751">
    <property type="term" value="P:glutathione catabolic process"/>
    <property type="evidence" value="ECO:0007669"/>
    <property type="project" value="UniProtKB-UniRule"/>
</dbReference>
<dbReference type="Gene3D" id="1.10.246.130">
    <property type="match status" value="1"/>
</dbReference>
<dbReference type="EC" id="2.3.2.2" evidence="11"/>
<dbReference type="SUPFAM" id="SSF56235">
    <property type="entry name" value="N-terminal nucleophile aminohydrolases (Ntn hydrolases)"/>
    <property type="match status" value="1"/>
</dbReference>
<evidence type="ECO:0000256" key="10">
    <source>
        <dbReference type="PIRSR" id="PIRSR600101-2"/>
    </source>
</evidence>
<protein>
    <recommendedName>
        <fullName evidence="11">Glutathione hydrolase proenzyme</fullName>
        <ecNumber evidence="11">2.3.2.2</ecNumber>
        <ecNumber evidence="11">3.4.19.13</ecNumber>
    </recommendedName>
    <component>
        <recommendedName>
            <fullName evidence="11">Glutathione hydrolase large chain</fullName>
        </recommendedName>
    </component>
    <component>
        <recommendedName>
            <fullName evidence="11">Glutathione hydrolase small chain</fullName>
        </recommendedName>
    </component>
</protein>
<dbReference type="InterPro" id="IPR051792">
    <property type="entry name" value="GGT_bact"/>
</dbReference>
<reference evidence="12" key="1">
    <citation type="submission" date="2021-05" db="EMBL/GenBank/DDBJ databases">
        <authorList>
            <person name="Pietrasiak N."/>
            <person name="Ward R."/>
            <person name="Stajich J.E."/>
            <person name="Kurbessoian T."/>
        </authorList>
    </citation>
    <scope>NUCLEOTIDE SEQUENCE</scope>
    <source>
        <strain evidence="12">GSE-TBD4-15B</strain>
    </source>
</reference>
<dbReference type="EMBL" id="JAHHHV010000074">
    <property type="protein sequence ID" value="MBW4467188.1"/>
    <property type="molecule type" value="Genomic_DNA"/>
</dbReference>
<feature type="active site" description="Nucleophile" evidence="9">
    <location>
        <position position="357"/>
    </location>
</feature>
<keyword evidence="5 11" id="KW-0378">Hydrolase</keyword>
<accession>A0A951U5V8</accession>
<gene>
    <name evidence="12" type="primary">ggt</name>
    <name evidence="12" type="ORF">KME07_17315</name>
</gene>
<dbReference type="Pfam" id="PF01019">
    <property type="entry name" value="G_glu_transpept"/>
    <property type="match status" value="1"/>
</dbReference>
<keyword evidence="7 11" id="KW-0012">Acyltransferase</keyword>
<comment type="catalytic activity">
    <reaction evidence="1 11">
        <text>an S-substituted glutathione + H2O = an S-substituted L-cysteinylglycine + L-glutamate</text>
        <dbReference type="Rhea" id="RHEA:59468"/>
        <dbReference type="ChEBI" id="CHEBI:15377"/>
        <dbReference type="ChEBI" id="CHEBI:29985"/>
        <dbReference type="ChEBI" id="CHEBI:90779"/>
        <dbReference type="ChEBI" id="CHEBI:143103"/>
        <dbReference type="EC" id="3.4.19.13"/>
    </reaction>
</comment>
<evidence type="ECO:0000256" key="2">
    <source>
        <dbReference type="ARBA" id="ARBA00001089"/>
    </source>
</evidence>
<dbReference type="InterPro" id="IPR029055">
    <property type="entry name" value="Ntn_hydrolases_N"/>
</dbReference>
<keyword evidence="11" id="KW-0317">Glutathione biosynthesis</keyword>
<evidence type="ECO:0000256" key="11">
    <source>
        <dbReference type="RuleBase" id="RU368036"/>
    </source>
</evidence>
<dbReference type="GO" id="GO:0006750">
    <property type="term" value="P:glutathione biosynthetic process"/>
    <property type="evidence" value="ECO:0007669"/>
    <property type="project" value="UniProtKB-KW"/>
</dbReference>
<sequence>MPKIRGSVAAGHAKTVEAGLEMFQLGGNAFDAAVAGVLASFVVEPTLTSPAGGGFLLAHPASGKNILFDFFTQTPQQQRDPSQSDFRPALVNFGSVTQEFQIGLGSVAVPGAIGGLLHLHRRLGRLPLKAVAAPAIQYASSGVEFTAFQAYCFRLLAPILLDSPGSRQVFAPDGQLPEAGSLWKMPDLAASLAYLVEAGAAGFYQGEIAARLVQDSQAQGGHLTLADLRDYQVIERSPLALSYRGRTVLTNPPPSSGGSLIAFALKLLESVDLSQIQFGSAAHLQLLARMMQQTNLARKDGFDANLYAASAAEQFLDPQHLATYQQRMQIDSKISNQISSDTVSNILSSIPNKWGSTTHLSAIDSDGNAASVTTSNGEGSAYVIPGTGIMTNNMLGEADLHPQGFHSWQTNLRISSMMAPTLILRDGQPEIALGSGGANRIRTAILQVISNLLDFQMPLEQAVNSPRVHWEDQIFNVEPGFEQLNIDPTQFPFDETLELWSEQNMFFGGVHAVGRPAGQTAASQFAGAGDPRRDGKMGVS</sequence>
<feature type="binding site" evidence="10">
    <location>
        <position position="438"/>
    </location>
    <ligand>
        <name>L-glutamate</name>
        <dbReference type="ChEBI" id="CHEBI:29985"/>
    </ligand>
</feature>
<dbReference type="GO" id="GO:0036374">
    <property type="term" value="F:glutathione hydrolase activity"/>
    <property type="evidence" value="ECO:0007669"/>
    <property type="project" value="UniProtKB-UniRule"/>
</dbReference>
<comment type="pathway">
    <text evidence="11">Sulfur metabolism; glutathione metabolism.</text>
</comment>
<proteinExistence type="inferred from homology"/>
<keyword evidence="6 11" id="KW-0865">Zymogen</keyword>